<accession>M5FUF9</accession>
<dbReference type="InterPro" id="IPR029058">
    <property type="entry name" value="AB_hydrolase_fold"/>
</dbReference>
<dbReference type="Proteomes" id="UP000030653">
    <property type="component" value="Unassembled WGS sequence"/>
</dbReference>
<dbReference type="AlphaFoldDB" id="M5FUF9"/>
<dbReference type="RefSeq" id="XP_040626761.1">
    <property type="nucleotide sequence ID" value="XM_040768860.1"/>
</dbReference>
<dbReference type="Gene3D" id="3.40.50.1820">
    <property type="entry name" value="alpha/beta hydrolase"/>
    <property type="match status" value="1"/>
</dbReference>
<dbReference type="OrthoDB" id="425534at2759"/>
<organism evidence="1 2">
    <name type="scientific">Dacryopinax primogenitus (strain DJM 731)</name>
    <name type="common">Brown rot fungus</name>
    <dbReference type="NCBI Taxonomy" id="1858805"/>
    <lineage>
        <taxon>Eukaryota</taxon>
        <taxon>Fungi</taxon>
        <taxon>Dikarya</taxon>
        <taxon>Basidiomycota</taxon>
        <taxon>Agaricomycotina</taxon>
        <taxon>Dacrymycetes</taxon>
        <taxon>Dacrymycetales</taxon>
        <taxon>Dacrymycetaceae</taxon>
        <taxon>Dacryopinax</taxon>
    </lineage>
</organism>
<keyword evidence="2" id="KW-1185">Reference proteome</keyword>
<dbReference type="EMBL" id="JH795868">
    <property type="protein sequence ID" value="EJT99863.1"/>
    <property type="molecule type" value="Genomic_DNA"/>
</dbReference>
<evidence type="ECO:0000313" key="2">
    <source>
        <dbReference type="Proteomes" id="UP000030653"/>
    </source>
</evidence>
<protein>
    <recommendedName>
        <fullName evidence="3">AB hydrolase-1 domain-containing protein</fullName>
    </recommendedName>
</protein>
<dbReference type="HOGENOM" id="CLU_013364_5_0_1"/>
<sequence>MFSPTVAWRSCPDLTEYDCAYLSVPLDYLNPSPDETVSLALRRLPASAPKDERLGTLFVNPGGPGGSGTAALVNYGQDLNIILKGRYDILSWIPKTKTTPYLGCYPTDFDEWIGAYKEAQLGLPFELGNNSLSWFEKVDAFYLADVASCTNNGNQKMLKASSTAYTARDILSILQAIGEDERGLQYWGFRYGTILGATFAAMFPEYAYRLVLDGVANSNFFTNNPFDSGRSAMDDTNKVWEGFFSECALAGPGRCPLAEPGLTADDIRASIEALIDSLRARPLPVSFSGKFSGIITASDVKTAIFQALYKPTRWADLAKAFSDAKKGDGAALAIFIGEPALTERREPTDNVFRRHMVASGTSRISNAAVMCGDVDPRVAHSIDTPEEFMEYSKELSQLSITGETWTLFAGRCRLWNITAFEAYRGPWTVEDGLQKTK</sequence>
<evidence type="ECO:0008006" key="3">
    <source>
        <dbReference type="Google" id="ProtNLM"/>
    </source>
</evidence>
<proteinExistence type="predicted"/>
<dbReference type="SUPFAM" id="SSF53474">
    <property type="entry name" value="alpha/beta-Hydrolases"/>
    <property type="match status" value="1"/>
</dbReference>
<gene>
    <name evidence="1" type="ORF">DACRYDRAFT_109288</name>
</gene>
<evidence type="ECO:0000313" key="1">
    <source>
        <dbReference type="EMBL" id="EJT99863.1"/>
    </source>
</evidence>
<dbReference type="OMA" id="WSTINAS"/>
<dbReference type="GeneID" id="63683922"/>
<dbReference type="STRING" id="1858805.M5FUF9"/>
<reference evidence="1 2" key="1">
    <citation type="journal article" date="2012" name="Science">
        <title>The Paleozoic origin of enzymatic lignin decomposition reconstructed from 31 fungal genomes.</title>
        <authorList>
            <person name="Floudas D."/>
            <person name="Binder M."/>
            <person name="Riley R."/>
            <person name="Barry K."/>
            <person name="Blanchette R.A."/>
            <person name="Henrissat B."/>
            <person name="Martinez A.T."/>
            <person name="Otillar R."/>
            <person name="Spatafora J.W."/>
            <person name="Yadav J.S."/>
            <person name="Aerts A."/>
            <person name="Benoit I."/>
            <person name="Boyd A."/>
            <person name="Carlson A."/>
            <person name="Copeland A."/>
            <person name="Coutinho P.M."/>
            <person name="de Vries R.P."/>
            <person name="Ferreira P."/>
            <person name="Findley K."/>
            <person name="Foster B."/>
            <person name="Gaskell J."/>
            <person name="Glotzer D."/>
            <person name="Gorecki P."/>
            <person name="Heitman J."/>
            <person name="Hesse C."/>
            <person name="Hori C."/>
            <person name="Igarashi K."/>
            <person name="Jurgens J.A."/>
            <person name="Kallen N."/>
            <person name="Kersten P."/>
            <person name="Kohler A."/>
            <person name="Kuees U."/>
            <person name="Kumar T.K.A."/>
            <person name="Kuo A."/>
            <person name="LaButti K."/>
            <person name="Larrondo L.F."/>
            <person name="Lindquist E."/>
            <person name="Ling A."/>
            <person name="Lombard V."/>
            <person name="Lucas S."/>
            <person name="Lundell T."/>
            <person name="Martin R."/>
            <person name="McLaughlin D.J."/>
            <person name="Morgenstern I."/>
            <person name="Morin E."/>
            <person name="Murat C."/>
            <person name="Nagy L.G."/>
            <person name="Nolan M."/>
            <person name="Ohm R.A."/>
            <person name="Patyshakuliyeva A."/>
            <person name="Rokas A."/>
            <person name="Ruiz-Duenas F.J."/>
            <person name="Sabat G."/>
            <person name="Salamov A."/>
            <person name="Samejima M."/>
            <person name="Schmutz J."/>
            <person name="Slot J.C."/>
            <person name="St John F."/>
            <person name="Stenlid J."/>
            <person name="Sun H."/>
            <person name="Sun S."/>
            <person name="Syed K."/>
            <person name="Tsang A."/>
            <person name="Wiebenga A."/>
            <person name="Young D."/>
            <person name="Pisabarro A."/>
            <person name="Eastwood D.C."/>
            <person name="Martin F."/>
            <person name="Cullen D."/>
            <person name="Grigoriev I.V."/>
            <person name="Hibbett D.S."/>
        </authorList>
    </citation>
    <scope>NUCLEOTIDE SEQUENCE [LARGE SCALE GENOMIC DNA]</scope>
    <source>
        <strain evidence="1 2">DJM-731 SS1</strain>
    </source>
</reference>
<name>M5FUF9_DACPD</name>